<proteinExistence type="predicted"/>
<dbReference type="InterPro" id="IPR011990">
    <property type="entry name" value="TPR-like_helical_dom_sf"/>
</dbReference>
<dbReference type="OrthoDB" id="9763354at2"/>
<reference evidence="5" key="1">
    <citation type="submission" date="2016-10" db="EMBL/GenBank/DDBJ databases">
        <authorList>
            <person name="Varghese N."/>
            <person name="Submissions S."/>
        </authorList>
    </citation>
    <scope>NUCLEOTIDE SEQUENCE [LARGE SCALE GENOMIC DNA]</scope>
    <source>
        <strain evidence="5">DSM 18130</strain>
    </source>
</reference>
<dbReference type="Proteomes" id="UP000198836">
    <property type="component" value="Unassembled WGS sequence"/>
</dbReference>
<keyword evidence="3" id="KW-0732">Signal</keyword>
<organism evidence="4 5">
    <name type="scientific">Pedobacter suwonensis</name>
    <dbReference type="NCBI Taxonomy" id="332999"/>
    <lineage>
        <taxon>Bacteria</taxon>
        <taxon>Pseudomonadati</taxon>
        <taxon>Bacteroidota</taxon>
        <taxon>Sphingobacteriia</taxon>
        <taxon>Sphingobacteriales</taxon>
        <taxon>Sphingobacteriaceae</taxon>
        <taxon>Pedobacter</taxon>
    </lineage>
</organism>
<dbReference type="STRING" id="332999.SAMN04488511_107179"/>
<dbReference type="Gene3D" id="1.25.40.10">
    <property type="entry name" value="Tetratricopeptide repeat domain"/>
    <property type="match status" value="4"/>
</dbReference>
<evidence type="ECO:0000256" key="2">
    <source>
        <dbReference type="ARBA" id="ARBA00022803"/>
    </source>
</evidence>
<evidence type="ECO:0000313" key="5">
    <source>
        <dbReference type="Proteomes" id="UP000198836"/>
    </source>
</evidence>
<keyword evidence="1" id="KW-0677">Repeat</keyword>
<dbReference type="Pfam" id="PF13174">
    <property type="entry name" value="TPR_6"/>
    <property type="match status" value="2"/>
</dbReference>
<accession>A0A1I0TA90</accession>
<protein>
    <submittedName>
        <fullName evidence="4">Tetratricopeptide repeat-containing protein</fullName>
    </submittedName>
</protein>
<keyword evidence="2" id="KW-0802">TPR repeat</keyword>
<dbReference type="PANTHER" id="PTHR45586">
    <property type="entry name" value="TPR REPEAT-CONTAINING PROTEIN PA4667"/>
    <property type="match status" value="1"/>
</dbReference>
<keyword evidence="5" id="KW-1185">Reference proteome</keyword>
<name>A0A1I0TA90_9SPHI</name>
<dbReference type="RefSeq" id="WP_090983186.1">
    <property type="nucleotide sequence ID" value="NZ_FOJM01000007.1"/>
</dbReference>
<gene>
    <name evidence="4" type="ORF">SAMN04488511_107179</name>
</gene>
<dbReference type="InterPro" id="IPR019734">
    <property type="entry name" value="TPR_rpt"/>
</dbReference>
<dbReference type="PANTHER" id="PTHR45586:SF1">
    <property type="entry name" value="LIPOPOLYSACCHARIDE ASSEMBLY PROTEIN B"/>
    <property type="match status" value="1"/>
</dbReference>
<feature type="chain" id="PRO_5011594581" evidence="3">
    <location>
        <begin position="19"/>
        <end position="622"/>
    </location>
</feature>
<dbReference type="SUPFAM" id="SSF48452">
    <property type="entry name" value="TPR-like"/>
    <property type="match status" value="2"/>
</dbReference>
<evidence type="ECO:0000256" key="1">
    <source>
        <dbReference type="ARBA" id="ARBA00022737"/>
    </source>
</evidence>
<sequence>MNRFFFIISVLLSFGANAQIFRPNQQIAPDESSLAIQYYQDGAYDKAVVLLEKLYSTPNNEVYFDIYFNTLLKLKRYDVAEKTVKKEIKKDPKSDVYPIALGKLYQEKGDVQAADKIFNEVISKLPKEEFRIRNLANNFYRFENYDYAVQTFKQGRKLFGDDQMFVFELLNIYRFKKDKAMLMQEYLDALATMPQLLPQAETVLASIFEDKNDYQIFQAAILKKVQKAPDAEVYIQLLTWNYIQQQEFEMALRQLIAYDKRTKADGGSLFNAIYTFVDNGAYETAIKAYDYLLTKGKDNQYYLPSKIEMLNTRYNLRTSGKYSVADLDLLAKDYETLLEENGKNRNTLFAIKKLANLQAYYLNKPANAEKELENAIKMPGINDQDLGQLKLDLGDIYILTNQPWEAFLVYEQVSKRFEGQPIGNEARFRSAKLSFYQGNFEYSNSQCLVLKAATSQLIANDALNLSLLISDNIQTPADSNALKMYADAEMLLFRNLPEKAIKKMDSIAIAYPQNSLSDAMMMSKARIFIKANDFQKAADILKKVTEEYKDGIWTDDALFTLGDLYEKKLNDITQAKVYFQKLITDYPGSMFSAEARKRFRNLRGDGVSESMVHFVSSLVISH</sequence>
<evidence type="ECO:0000313" key="4">
    <source>
        <dbReference type="EMBL" id="SFA48627.1"/>
    </source>
</evidence>
<feature type="signal peptide" evidence="3">
    <location>
        <begin position="1"/>
        <end position="18"/>
    </location>
</feature>
<dbReference type="AlphaFoldDB" id="A0A1I0TA90"/>
<dbReference type="InterPro" id="IPR051012">
    <property type="entry name" value="CellSynth/LPSAsmb/PSIAsmb"/>
</dbReference>
<evidence type="ECO:0000256" key="3">
    <source>
        <dbReference type="SAM" id="SignalP"/>
    </source>
</evidence>
<dbReference type="EMBL" id="FOJM01000007">
    <property type="protein sequence ID" value="SFA48627.1"/>
    <property type="molecule type" value="Genomic_DNA"/>
</dbReference>